<dbReference type="GO" id="GO:0004181">
    <property type="term" value="F:metallocarboxypeptidase activity"/>
    <property type="evidence" value="ECO:0007669"/>
    <property type="project" value="InterPro"/>
</dbReference>
<sequence length="424" mass="48278">MKIIRVALAIVGYFCLISADISSYEGHKLYRISPQTSYHMRFLKKLSLHEDVYDFVNFKNVIVNPNRIKEFEEDLDRKGIAYKIIDENVGKTITRNFEKNQAMQKLFPYSGRGRLGTNQYYSHTVINAYLEYLAQEYPHRVYVKKVGRSFQERDLKTLTITNGDGRANKNVILVDGGFHAREWISPATALYAIDQLVENFEENQDLLQDFDWIILPVVNADGYDYSQQSPENRMWRKTRKPLFHEGGICYGTDPNRNFDFHWMEEGASADPCSQTFAGPKPFSEPEAMVVRDLILTHGKRKGQMYLTLHSKGNLILYPWGWTSDMPDTWPDLHEVAEAGAEAIYAATGTNYTIGSSTNVLYVAAGASDDYAFNAGFPISFTMELPAGGETGFDPPVEMIDVIVKETWVGVRAMALKVMEKYPLE</sequence>
<evidence type="ECO:0000256" key="11">
    <source>
        <dbReference type="PROSITE-ProRule" id="PRU01379"/>
    </source>
</evidence>
<evidence type="ECO:0000256" key="8">
    <source>
        <dbReference type="ARBA" id="ARBA00022833"/>
    </source>
</evidence>
<dbReference type="Gene3D" id="3.30.70.340">
    <property type="entry name" value="Metallocarboxypeptidase-like"/>
    <property type="match status" value="1"/>
</dbReference>
<dbReference type="EMBL" id="GFDG01000996">
    <property type="protein sequence ID" value="JAV17803.1"/>
    <property type="molecule type" value="Transcribed_RNA"/>
</dbReference>
<keyword evidence="5" id="KW-0479">Metal-binding</keyword>
<dbReference type="InterPro" id="IPR000834">
    <property type="entry name" value="Peptidase_M14"/>
</dbReference>
<evidence type="ECO:0000256" key="12">
    <source>
        <dbReference type="SAM" id="SignalP"/>
    </source>
</evidence>
<proteinExistence type="inferred from homology"/>
<evidence type="ECO:0000256" key="5">
    <source>
        <dbReference type="ARBA" id="ARBA00022723"/>
    </source>
</evidence>
<organism evidence="14">
    <name type="scientific">Haematobia irritans</name>
    <name type="common">Horn fly</name>
    <name type="synonym">Conops irritans</name>
    <dbReference type="NCBI Taxonomy" id="7368"/>
    <lineage>
        <taxon>Eukaryota</taxon>
        <taxon>Metazoa</taxon>
        <taxon>Ecdysozoa</taxon>
        <taxon>Arthropoda</taxon>
        <taxon>Hexapoda</taxon>
        <taxon>Insecta</taxon>
        <taxon>Pterygota</taxon>
        <taxon>Neoptera</taxon>
        <taxon>Endopterygota</taxon>
        <taxon>Diptera</taxon>
        <taxon>Brachycera</taxon>
        <taxon>Muscomorpha</taxon>
        <taxon>Muscoidea</taxon>
        <taxon>Muscidae</taxon>
        <taxon>Haematobia</taxon>
    </lineage>
</organism>
<dbReference type="GO" id="GO:0006508">
    <property type="term" value="P:proteolysis"/>
    <property type="evidence" value="ECO:0007669"/>
    <property type="project" value="UniProtKB-KW"/>
</dbReference>
<evidence type="ECO:0000256" key="2">
    <source>
        <dbReference type="ARBA" id="ARBA00005988"/>
    </source>
</evidence>
<dbReference type="PANTHER" id="PTHR11705:SF140">
    <property type="entry name" value="FI02848P-RELATED"/>
    <property type="match status" value="1"/>
</dbReference>
<keyword evidence="4" id="KW-0645">Protease</keyword>
<feature type="signal peptide" evidence="12">
    <location>
        <begin position="1"/>
        <end position="19"/>
    </location>
</feature>
<dbReference type="CDD" id="cd03860">
    <property type="entry name" value="M14_CP_A-B_like"/>
    <property type="match status" value="1"/>
</dbReference>
<reference evidence="14" key="1">
    <citation type="submission" date="2017-01" db="EMBL/GenBank/DDBJ databases">
        <title>An insight into the sialome and mialome of the horn fly, Haematobia irritans.</title>
        <authorList>
            <person name="Breijo M."/>
            <person name="Boiani M."/>
            <person name="Ures X."/>
            <person name="Rocha S."/>
            <person name="Sequeira M."/>
            <person name="Ribeiro J.M."/>
        </authorList>
    </citation>
    <scope>NUCLEOTIDE SEQUENCE</scope>
</reference>
<dbReference type="SMART" id="SM00631">
    <property type="entry name" value="Zn_pept"/>
    <property type="match status" value="1"/>
</dbReference>
<evidence type="ECO:0000256" key="4">
    <source>
        <dbReference type="ARBA" id="ARBA00022670"/>
    </source>
</evidence>
<dbReference type="Gene3D" id="3.40.630.10">
    <property type="entry name" value="Zn peptidases"/>
    <property type="match status" value="1"/>
</dbReference>
<keyword evidence="7" id="KW-0378">Hydrolase</keyword>
<dbReference type="GO" id="GO:0008270">
    <property type="term" value="F:zinc ion binding"/>
    <property type="evidence" value="ECO:0007669"/>
    <property type="project" value="InterPro"/>
</dbReference>
<evidence type="ECO:0000256" key="1">
    <source>
        <dbReference type="ARBA" id="ARBA00001947"/>
    </source>
</evidence>
<keyword evidence="6 12" id="KW-0732">Signal</keyword>
<keyword evidence="3 14" id="KW-0121">Carboxypeptidase</keyword>
<evidence type="ECO:0000256" key="9">
    <source>
        <dbReference type="ARBA" id="ARBA00023049"/>
    </source>
</evidence>
<dbReference type="PANTHER" id="PTHR11705">
    <property type="entry name" value="PROTEASE FAMILY M14 CARBOXYPEPTIDASE A,B"/>
    <property type="match status" value="1"/>
</dbReference>
<dbReference type="FunFam" id="3.40.630.10:FF:000001">
    <property type="entry name" value="Carboxypeptidase B"/>
    <property type="match status" value="1"/>
</dbReference>
<evidence type="ECO:0000256" key="7">
    <source>
        <dbReference type="ARBA" id="ARBA00022801"/>
    </source>
</evidence>
<dbReference type="InterPro" id="IPR003146">
    <property type="entry name" value="M14A_act_pep"/>
</dbReference>
<dbReference type="SUPFAM" id="SSF53187">
    <property type="entry name" value="Zn-dependent exopeptidases"/>
    <property type="match status" value="1"/>
</dbReference>
<dbReference type="SUPFAM" id="SSF54897">
    <property type="entry name" value="Protease propeptides/inhibitors"/>
    <property type="match status" value="1"/>
</dbReference>
<evidence type="ECO:0000259" key="13">
    <source>
        <dbReference type="PROSITE" id="PS52035"/>
    </source>
</evidence>
<comment type="cofactor">
    <cofactor evidence="1">
        <name>Zn(2+)</name>
        <dbReference type="ChEBI" id="CHEBI:29105"/>
    </cofactor>
</comment>
<dbReference type="AlphaFoldDB" id="A0A1L8EGT5"/>
<name>A0A1L8EGT5_HAEIR</name>
<feature type="active site" description="Proton donor/acceptor" evidence="11">
    <location>
        <position position="383"/>
    </location>
</feature>
<dbReference type="PROSITE" id="PS52035">
    <property type="entry name" value="PEPTIDASE_M14"/>
    <property type="match status" value="1"/>
</dbReference>
<accession>A0A1L8EGT5</accession>
<evidence type="ECO:0000256" key="3">
    <source>
        <dbReference type="ARBA" id="ARBA00022645"/>
    </source>
</evidence>
<dbReference type="PRINTS" id="PR00765">
    <property type="entry name" value="CRBOXYPTASEA"/>
</dbReference>
<evidence type="ECO:0000256" key="6">
    <source>
        <dbReference type="ARBA" id="ARBA00022729"/>
    </source>
</evidence>
<feature type="chain" id="PRO_5012860528" evidence="12">
    <location>
        <begin position="20"/>
        <end position="424"/>
    </location>
</feature>
<keyword evidence="9" id="KW-0482">Metalloprotease</keyword>
<dbReference type="Pfam" id="PF02244">
    <property type="entry name" value="Propep_M14"/>
    <property type="match status" value="1"/>
</dbReference>
<comment type="similarity">
    <text evidence="2 11">Belongs to the peptidase M14 family.</text>
</comment>
<keyword evidence="10" id="KW-1015">Disulfide bond</keyword>
<dbReference type="GO" id="GO:0005615">
    <property type="term" value="C:extracellular space"/>
    <property type="evidence" value="ECO:0007669"/>
    <property type="project" value="TreeGrafter"/>
</dbReference>
<evidence type="ECO:0000256" key="10">
    <source>
        <dbReference type="ARBA" id="ARBA00023157"/>
    </source>
</evidence>
<protein>
    <submittedName>
        <fullName evidence="14">Putative carboxypeptidase b</fullName>
    </submittedName>
</protein>
<keyword evidence="8" id="KW-0862">Zinc</keyword>
<evidence type="ECO:0000313" key="14">
    <source>
        <dbReference type="EMBL" id="JAV17803.1"/>
    </source>
</evidence>
<dbReference type="Pfam" id="PF00246">
    <property type="entry name" value="Peptidase_M14"/>
    <property type="match status" value="1"/>
</dbReference>
<dbReference type="InterPro" id="IPR036990">
    <property type="entry name" value="M14A-like_propep"/>
</dbReference>
<feature type="domain" description="Peptidase M14" evidence="13">
    <location>
        <begin position="119"/>
        <end position="417"/>
    </location>
</feature>